<protein>
    <submittedName>
        <fullName evidence="2">Divalent cation transporter</fullName>
    </submittedName>
</protein>
<dbReference type="Proteomes" id="UP000586031">
    <property type="component" value="Unassembled WGS sequence"/>
</dbReference>
<feature type="transmembrane region" description="Helical" evidence="1">
    <location>
        <begin position="78"/>
        <end position="95"/>
    </location>
</feature>
<evidence type="ECO:0000313" key="3">
    <source>
        <dbReference type="Proteomes" id="UP000586031"/>
    </source>
</evidence>
<organism evidence="2 3">
    <name type="scientific">Methanobacterium subterraneum</name>
    <dbReference type="NCBI Taxonomy" id="59277"/>
    <lineage>
        <taxon>Archaea</taxon>
        <taxon>Methanobacteriati</taxon>
        <taxon>Methanobacteriota</taxon>
        <taxon>Methanomada group</taxon>
        <taxon>Methanobacteria</taxon>
        <taxon>Methanobacteriales</taxon>
        <taxon>Methanobacteriaceae</taxon>
        <taxon>Methanobacterium</taxon>
    </lineage>
</organism>
<keyword evidence="1" id="KW-1133">Transmembrane helix</keyword>
<keyword evidence="1" id="KW-0812">Transmembrane</keyword>
<gene>
    <name evidence="2" type="ORF">HA271_00430</name>
</gene>
<evidence type="ECO:0000256" key="1">
    <source>
        <dbReference type="SAM" id="Phobius"/>
    </source>
</evidence>
<feature type="transmembrane region" description="Helical" evidence="1">
    <location>
        <begin position="38"/>
        <end position="58"/>
    </location>
</feature>
<sequence>ILAIIIYPLIGILAYFGLLVIGVESVGLAKMVFISTSAGLMLTPLMLLIAFYLNTISYRKGLDPDNIVIPLSTSITDPVANTFLVMMVMFTLGLSF</sequence>
<feature type="non-terminal residue" evidence="2">
    <location>
        <position position="1"/>
    </location>
</feature>
<reference evidence="3" key="1">
    <citation type="journal article" date="2020" name="bioRxiv">
        <title>A rank-normalized archaeal taxonomy based on genome phylogeny resolves widespread incomplete and uneven classifications.</title>
        <authorList>
            <person name="Rinke C."/>
            <person name="Chuvochina M."/>
            <person name="Mussig A.J."/>
            <person name="Chaumeil P.-A."/>
            <person name="Waite D.W."/>
            <person name="Whitman W.B."/>
            <person name="Parks D.H."/>
            <person name="Hugenholtz P."/>
        </authorList>
    </citation>
    <scope>NUCLEOTIDE SEQUENCE [LARGE SCALE GENOMIC DNA]</scope>
</reference>
<proteinExistence type="predicted"/>
<name>A0A7J4TH07_9EURY</name>
<comment type="caution">
    <text evidence="2">The sequence shown here is derived from an EMBL/GenBank/DDBJ whole genome shotgun (WGS) entry which is preliminary data.</text>
</comment>
<dbReference type="Gene3D" id="1.10.357.20">
    <property type="entry name" value="SLC41 divalent cation transporters, integral membrane domain"/>
    <property type="match status" value="1"/>
</dbReference>
<dbReference type="GO" id="GO:0008324">
    <property type="term" value="F:monoatomic cation transmembrane transporter activity"/>
    <property type="evidence" value="ECO:0007669"/>
    <property type="project" value="InterPro"/>
</dbReference>
<dbReference type="SUPFAM" id="SSF161093">
    <property type="entry name" value="MgtE membrane domain-like"/>
    <property type="match status" value="1"/>
</dbReference>
<keyword evidence="1" id="KW-0472">Membrane</keyword>
<dbReference type="InterPro" id="IPR036739">
    <property type="entry name" value="SLC41_membr_dom_sf"/>
</dbReference>
<dbReference type="AlphaFoldDB" id="A0A7J4TH07"/>
<dbReference type="EMBL" id="DUHE01000014">
    <property type="protein sequence ID" value="HII83317.1"/>
    <property type="molecule type" value="Genomic_DNA"/>
</dbReference>
<feature type="transmembrane region" description="Helical" evidence="1">
    <location>
        <begin position="6"/>
        <end position="26"/>
    </location>
</feature>
<accession>A0A7J4TH07</accession>
<evidence type="ECO:0000313" key="2">
    <source>
        <dbReference type="EMBL" id="HII83317.1"/>
    </source>
</evidence>